<dbReference type="AlphaFoldDB" id="A0A2J6QQN7"/>
<dbReference type="EMBL" id="KZ613464">
    <property type="protein sequence ID" value="PMD28577.1"/>
    <property type="molecule type" value="Genomic_DNA"/>
</dbReference>
<protein>
    <submittedName>
        <fullName evidence="2">Uncharacterized protein</fullName>
    </submittedName>
</protein>
<sequence>MDSGEMNLLSGKSERGGGHVILYIFISFSQSVSSHAIVTLLLVIFKPKLKLAHYLTSWVQFRCSKCFSTLNSRFTVWRRNGSIHFYRIEGEYVFAK</sequence>
<keyword evidence="3" id="KW-1185">Reference proteome</keyword>
<name>A0A2J6QQN7_9HELO</name>
<evidence type="ECO:0000256" key="1">
    <source>
        <dbReference type="SAM" id="Phobius"/>
    </source>
</evidence>
<gene>
    <name evidence="2" type="ORF">NA56DRAFT_17623</name>
</gene>
<keyword evidence="1" id="KW-1133">Transmembrane helix</keyword>
<reference evidence="2 3" key="1">
    <citation type="submission" date="2016-05" db="EMBL/GenBank/DDBJ databases">
        <title>A degradative enzymes factory behind the ericoid mycorrhizal symbiosis.</title>
        <authorList>
            <consortium name="DOE Joint Genome Institute"/>
            <person name="Martino E."/>
            <person name="Morin E."/>
            <person name="Grelet G."/>
            <person name="Kuo A."/>
            <person name="Kohler A."/>
            <person name="Daghino S."/>
            <person name="Barry K."/>
            <person name="Choi C."/>
            <person name="Cichocki N."/>
            <person name="Clum A."/>
            <person name="Copeland A."/>
            <person name="Hainaut M."/>
            <person name="Haridas S."/>
            <person name="Labutti K."/>
            <person name="Lindquist E."/>
            <person name="Lipzen A."/>
            <person name="Khouja H.-R."/>
            <person name="Murat C."/>
            <person name="Ohm R."/>
            <person name="Olson A."/>
            <person name="Spatafora J."/>
            <person name="Veneault-Fourrey C."/>
            <person name="Henrissat B."/>
            <person name="Grigoriev I."/>
            <person name="Martin F."/>
            <person name="Perotto S."/>
        </authorList>
    </citation>
    <scope>NUCLEOTIDE SEQUENCE [LARGE SCALE GENOMIC DNA]</scope>
    <source>
        <strain evidence="2 3">UAMH 7357</strain>
    </source>
</reference>
<proteinExistence type="predicted"/>
<feature type="transmembrane region" description="Helical" evidence="1">
    <location>
        <begin position="20"/>
        <end position="45"/>
    </location>
</feature>
<keyword evidence="1" id="KW-0812">Transmembrane</keyword>
<dbReference type="Proteomes" id="UP000235672">
    <property type="component" value="Unassembled WGS sequence"/>
</dbReference>
<keyword evidence="1" id="KW-0472">Membrane</keyword>
<evidence type="ECO:0000313" key="3">
    <source>
        <dbReference type="Proteomes" id="UP000235672"/>
    </source>
</evidence>
<evidence type="ECO:0000313" key="2">
    <source>
        <dbReference type="EMBL" id="PMD28577.1"/>
    </source>
</evidence>
<organism evidence="2 3">
    <name type="scientific">Hyaloscypha hepaticicola</name>
    <dbReference type="NCBI Taxonomy" id="2082293"/>
    <lineage>
        <taxon>Eukaryota</taxon>
        <taxon>Fungi</taxon>
        <taxon>Dikarya</taxon>
        <taxon>Ascomycota</taxon>
        <taxon>Pezizomycotina</taxon>
        <taxon>Leotiomycetes</taxon>
        <taxon>Helotiales</taxon>
        <taxon>Hyaloscyphaceae</taxon>
        <taxon>Hyaloscypha</taxon>
    </lineage>
</organism>
<accession>A0A2J6QQN7</accession>